<feature type="region of interest" description="Disordered" evidence="1">
    <location>
        <begin position="753"/>
        <end position="825"/>
    </location>
</feature>
<gene>
    <name evidence="3" type="primary">PLEST007843</name>
    <name evidence="3" type="ORF">PLESTB_001583700</name>
</gene>
<evidence type="ECO:0000313" key="3">
    <source>
        <dbReference type="EMBL" id="GLC60193.1"/>
    </source>
</evidence>
<dbReference type="InterPro" id="IPR003593">
    <property type="entry name" value="AAA+_ATPase"/>
</dbReference>
<feature type="region of interest" description="Disordered" evidence="1">
    <location>
        <begin position="70"/>
        <end position="94"/>
    </location>
</feature>
<evidence type="ECO:0000313" key="4">
    <source>
        <dbReference type="Proteomes" id="UP001165080"/>
    </source>
</evidence>
<feature type="compositionally biased region" description="Gly residues" evidence="1">
    <location>
        <begin position="765"/>
        <end position="782"/>
    </location>
</feature>
<dbReference type="Gene3D" id="3.40.50.300">
    <property type="entry name" value="P-loop containing nucleotide triphosphate hydrolases"/>
    <property type="match status" value="1"/>
</dbReference>
<feature type="region of interest" description="Disordered" evidence="1">
    <location>
        <begin position="533"/>
        <end position="561"/>
    </location>
</feature>
<feature type="compositionally biased region" description="Pro residues" evidence="1">
    <location>
        <begin position="811"/>
        <end position="820"/>
    </location>
</feature>
<feature type="compositionally biased region" description="Low complexity" evidence="1">
    <location>
        <begin position="380"/>
        <end position="389"/>
    </location>
</feature>
<feature type="domain" description="AAA+ ATPase" evidence="2">
    <location>
        <begin position="567"/>
        <end position="698"/>
    </location>
</feature>
<dbReference type="SMART" id="SM00382">
    <property type="entry name" value="AAA"/>
    <property type="match status" value="1"/>
</dbReference>
<name>A0A9W6F8G3_9CHLO</name>
<sequence>MLLSLTQADARPGCRVPYVQNLFSRKPPWHAQAAAPLPPPAPAAAGAAKRRGLNAAAATTAVYAPAERKITPVASPGTPDAAPPAKSPAVAGAGAGTAGRSIEVGAKAGPEGEPAMTGNPLMDAVALAVGMAGRLTAAGGAEAFLVCPAQCSVKEEAAAVLEKLAAGGTTVATTVVKAGGVPYGVSAWTTNTGLLQPNPLSTPQGLLQSGALRLRIGPDGRGRVQLPANGAAGPGPGTSWLSQQAAIALPEAGGRCAGASDVGADMGVVCGLQGADMGSEEAAGDPGMDEQLEAFLEALPDRLGREVRKAQQVALSGSGGAGSGGGRRPPLVADIAVDCGRPVRVAFSDGSKMQLQCVVSMDTAIWKLGVFRRLHQEGGQRQQRQQQQQLAAADVASLKRPRGPKEAEQGGSWPSKRRAEAGREEAWTQAEQQQRQVARGGRDGAWMGTGAAAVGCGDIARESPVPEVQAAEGCSARLLFGSDNRYCPPGTLHRVSAMFDPADGSVYGLTYRMGRHVPGVAELLRDVVTDLAGRGRGSSRRGQARGALPGQPHGAGGGGGGGPAVHLSGSLLLVGRPGSGKTTLLRDITRLLADDLGLAVMVVVDTSNEIAGGDVLPHACIGSARRVMVGHRSQLHSRMLEAVQNHGPEVLVVDEIANKLEVDAARTISQRGVMLVATAHGTDLGSLLHNVELNPLVGGTQTVTLGDELAAATNGGSKTRTERRGAPPFRTLVEVMKGGRLRVRPDVASSVDALLVPPGSTSGTSSGGSGVRGRGAAWGGFPAGPRGPRQAHHSGGRNPNGHGQRGQVVAAPPPPPPPQQQPGSLILLPSLCREPEGAVGSCALGSGGSGGLRSCEETEETALLEPLEQLRWTEQEEGRGRGQKALFVRLLRPTDGAPDD</sequence>
<feature type="compositionally biased region" description="Basic and acidic residues" evidence="1">
    <location>
        <begin position="417"/>
        <end position="426"/>
    </location>
</feature>
<organism evidence="3 4">
    <name type="scientific">Pleodorina starrii</name>
    <dbReference type="NCBI Taxonomy" id="330485"/>
    <lineage>
        <taxon>Eukaryota</taxon>
        <taxon>Viridiplantae</taxon>
        <taxon>Chlorophyta</taxon>
        <taxon>core chlorophytes</taxon>
        <taxon>Chlorophyceae</taxon>
        <taxon>CS clade</taxon>
        <taxon>Chlamydomonadales</taxon>
        <taxon>Volvocaceae</taxon>
        <taxon>Pleodorina</taxon>
    </lineage>
</organism>
<keyword evidence="4" id="KW-1185">Reference proteome</keyword>
<comment type="caution">
    <text evidence="3">The sequence shown here is derived from an EMBL/GenBank/DDBJ whole genome shotgun (WGS) entry which is preliminary data.</text>
</comment>
<dbReference type="AlphaFoldDB" id="A0A9W6F8G3"/>
<protein>
    <recommendedName>
        <fullName evidence="2">AAA+ ATPase domain-containing protein</fullName>
    </recommendedName>
</protein>
<proteinExistence type="predicted"/>
<dbReference type="PANTHER" id="PTHR20953">
    <property type="entry name" value="KINASE-RELATED"/>
    <property type="match status" value="1"/>
</dbReference>
<dbReference type="InterPro" id="IPR027417">
    <property type="entry name" value="P-loop_NTPase"/>
</dbReference>
<dbReference type="Pfam" id="PF13401">
    <property type="entry name" value="AAA_22"/>
    <property type="match status" value="1"/>
</dbReference>
<dbReference type="InterPro" id="IPR049945">
    <property type="entry name" value="AAA_22"/>
</dbReference>
<dbReference type="EMBL" id="BRXU01000032">
    <property type="protein sequence ID" value="GLC60193.1"/>
    <property type="molecule type" value="Genomic_DNA"/>
</dbReference>
<dbReference type="SUPFAM" id="SSF52540">
    <property type="entry name" value="P-loop containing nucleoside triphosphate hydrolases"/>
    <property type="match status" value="1"/>
</dbReference>
<dbReference type="Proteomes" id="UP001165080">
    <property type="component" value="Unassembled WGS sequence"/>
</dbReference>
<evidence type="ECO:0000259" key="2">
    <source>
        <dbReference type="SMART" id="SM00382"/>
    </source>
</evidence>
<reference evidence="3 4" key="1">
    <citation type="journal article" date="2023" name="Commun. Biol.">
        <title>Reorganization of the ancestral sex-determining regions during the evolution of trioecy in Pleodorina starrii.</title>
        <authorList>
            <person name="Takahashi K."/>
            <person name="Suzuki S."/>
            <person name="Kawai-Toyooka H."/>
            <person name="Yamamoto K."/>
            <person name="Hamaji T."/>
            <person name="Ootsuki R."/>
            <person name="Yamaguchi H."/>
            <person name="Kawachi M."/>
            <person name="Higashiyama T."/>
            <person name="Nozaki H."/>
        </authorList>
    </citation>
    <scope>NUCLEOTIDE SEQUENCE [LARGE SCALE GENOMIC DNA]</scope>
    <source>
        <strain evidence="3 4">NIES-4479</strain>
    </source>
</reference>
<feature type="region of interest" description="Disordered" evidence="1">
    <location>
        <begin position="379"/>
        <end position="444"/>
    </location>
</feature>
<dbReference type="PANTHER" id="PTHR20953:SF13">
    <property type="entry name" value="EXPRESSED PROTEIN"/>
    <property type="match status" value="1"/>
</dbReference>
<dbReference type="CDD" id="cd00009">
    <property type="entry name" value="AAA"/>
    <property type="match status" value="1"/>
</dbReference>
<accession>A0A9W6F8G3</accession>
<evidence type="ECO:0000256" key="1">
    <source>
        <dbReference type="SAM" id="MobiDB-lite"/>
    </source>
</evidence>
<dbReference type="GO" id="GO:0005524">
    <property type="term" value="F:ATP binding"/>
    <property type="evidence" value="ECO:0007669"/>
    <property type="project" value="UniProtKB-KW"/>
</dbReference>